<dbReference type="InterPro" id="IPR028883">
    <property type="entry name" value="tRNA_aden_deaminase"/>
</dbReference>
<dbReference type="KEGG" id="acek:FLP30_04570"/>
<evidence type="ECO:0000256" key="1">
    <source>
        <dbReference type="ARBA" id="ARBA00010669"/>
    </source>
</evidence>
<dbReference type="Gene3D" id="3.40.140.10">
    <property type="entry name" value="Cytidine Deaminase, domain 2"/>
    <property type="match status" value="1"/>
</dbReference>
<evidence type="ECO:0000256" key="7">
    <source>
        <dbReference type="HAMAP-Rule" id="MF_00972"/>
    </source>
</evidence>
<evidence type="ECO:0000256" key="4">
    <source>
        <dbReference type="ARBA" id="ARBA00022801"/>
    </source>
</evidence>
<feature type="domain" description="CMP/dCMP-type deaminase" evidence="8">
    <location>
        <begin position="1"/>
        <end position="105"/>
    </location>
</feature>
<dbReference type="InterPro" id="IPR016193">
    <property type="entry name" value="Cytidine_deaminase-like"/>
</dbReference>
<evidence type="ECO:0000256" key="2">
    <source>
        <dbReference type="ARBA" id="ARBA00022694"/>
    </source>
</evidence>
<dbReference type="SUPFAM" id="SSF53927">
    <property type="entry name" value="Cytidine deaminase-like"/>
    <property type="match status" value="1"/>
</dbReference>
<keyword evidence="4 7" id="KW-0378">Hydrolase</keyword>
<dbReference type="EC" id="3.5.4.33" evidence="7"/>
<comment type="function">
    <text evidence="7">Catalyzes the deamination of adenosine to inosine at the wobble position 34 of tRNA(Arg2).</text>
</comment>
<feature type="binding site" evidence="7">
    <location>
        <position position="80"/>
    </location>
    <ligand>
        <name>Zn(2+)</name>
        <dbReference type="ChEBI" id="CHEBI:29105"/>
        <note>catalytic</note>
    </ligand>
</feature>
<evidence type="ECO:0000313" key="9">
    <source>
        <dbReference type="EMBL" id="QEO18558.1"/>
    </source>
</evidence>
<feature type="binding site" evidence="7">
    <location>
        <position position="77"/>
    </location>
    <ligand>
        <name>Zn(2+)</name>
        <dbReference type="ChEBI" id="CHEBI:29105"/>
        <note>catalytic</note>
    </ligand>
</feature>
<dbReference type="InterPro" id="IPR016192">
    <property type="entry name" value="APOBEC/CMP_deaminase_Zn-bd"/>
</dbReference>
<dbReference type="RefSeq" id="WP_149280217.1">
    <property type="nucleotide sequence ID" value="NZ_CP043506.1"/>
</dbReference>
<accession>A0A5C1YSH1</accession>
<dbReference type="Pfam" id="PF00383">
    <property type="entry name" value="dCMP_cyt_deam_1"/>
    <property type="match status" value="1"/>
</dbReference>
<evidence type="ECO:0000256" key="6">
    <source>
        <dbReference type="ARBA" id="ARBA00048045"/>
    </source>
</evidence>
<dbReference type="InterPro" id="IPR002125">
    <property type="entry name" value="CMP_dCMP_dom"/>
</dbReference>
<comment type="similarity">
    <text evidence="1">Belongs to the cytidine and deoxycytidylate deaminase family. ADAT2 subfamily.</text>
</comment>
<gene>
    <name evidence="7" type="primary">tadA</name>
    <name evidence="9" type="ORF">FLP30_04570</name>
</gene>
<comment type="cofactor">
    <cofactor evidence="7">
        <name>Zn(2+)</name>
        <dbReference type="ChEBI" id="CHEBI:29105"/>
    </cofactor>
    <text evidence="7">Binds 1 zinc ion per subunit.</text>
</comment>
<feature type="active site" description="Proton donor" evidence="7">
    <location>
        <position position="49"/>
    </location>
</feature>
<proteinExistence type="inferred from homology"/>
<dbReference type="GO" id="GO:0002100">
    <property type="term" value="P:tRNA wobble adenosine to inosine editing"/>
    <property type="evidence" value="ECO:0007669"/>
    <property type="project" value="UniProtKB-UniRule"/>
</dbReference>
<dbReference type="OrthoDB" id="9802676at2"/>
<evidence type="ECO:0000259" key="8">
    <source>
        <dbReference type="PROSITE" id="PS51747"/>
    </source>
</evidence>
<name>A0A5C1YSH1_9PROT</name>
<dbReference type="PANTHER" id="PTHR11079">
    <property type="entry name" value="CYTOSINE DEAMINASE FAMILY MEMBER"/>
    <property type="match status" value="1"/>
</dbReference>
<dbReference type="CDD" id="cd01285">
    <property type="entry name" value="nucleoside_deaminase"/>
    <property type="match status" value="1"/>
</dbReference>
<evidence type="ECO:0000256" key="5">
    <source>
        <dbReference type="ARBA" id="ARBA00022833"/>
    </source>
</evidence>
<keyword evidence="2 7" id="KW-0819">tRNA processing</keyword>
<dbReference type="HAMAP" id="MF_00972">
    <property type="entry name" value="tRNA_aden_deaminase"/>
    <property type="match status" value="1"/>
</dbReference>
<evidence type="ECO:0000256" key="3">
    <source>
        <dbReference type="ARBA" id="ARBA00022723"/>
    </source>
</evidence>
<feature type="binding site" evidence="7">
    <location>
        <position position="47"/>
    </location>
    <ligand>
        <name>Zn(2+)</name>
        <dbReference type="ChEBI" id="CHEBI:29105"/>
        <note>catalytic</note>
    </ligand>
</feature>
<dbReference type="GO" id="GO:0008270">
    <property type="term" value="F:zinc ion binding"/>
    <property type="evidence" value="ECO:0007669"/>
    <property type="project" value="UniProtKB-UniRule"/>
</dbReference>
<dbReference type="GO" id="GO:0052717">
    <property type="term" value="F:tRNA-specific adenosine-34 deaminase activity"/>
    <property type="evidence" value="ECO:0007669"/>
    <property type="project" value="UniProtKB-UniRule"/>
</dbReference>
<keyword evidence="5 7" id="KW-0862">Zinc</keyword>
<dbReference type="PANTHER" id="PTHR11079:SF179">
    <property type="entry name" value="TRNA(ADENINE(34)) DEAMINASE, CHLOROPLASTIC"/>
    <property type="match status" value="1"/>
</dbReference>
<evidence type="ECO:0000313" key="10">
    <source>
        <dbReference type="Proteomes" id="UP000324536"/>
    </source>
</evidence>
<keyword evidence="3 7" id="KW-0479">Metal-binding</keyword>
<comment type="subunit">
    <text evidence="7">Homodimer.</text>
</comment>
<dbReference type="AlphaFoldDB" id="A0A5C1YSH1"/>
<keyword evidence="10" id="KW-1185">Reference proteome</keyword>
<dbReference type="Proteomes" id="UP000324536">
    <property type="component" value="Chromosome"/>
</dbReference>
<organism evidence="9 10">
    <name type="scientific">Acetobacter vaccinii</name>
    <dbReference type="NCBI Taxonomy" id="2592655"/>
    <lineage>
        <taxon>Bacteria</taxon>
        <taxon>Pseudomonadati</taxon>
        <taxon>Pseudomonadota</taxon>
        <taxon>Alphaproteobacteria</taxon>
        <taxon>Acetobacterales</taxon>
        <taxon>Acetobacteraceae</taxon>
        <taxon>Acetobacter</taxon>
    </lineage>
</organism>
<protein>
    <recommendedName>
        <fullName evidence="7">tRNA-specific adenosine deaminase</fullName>
        <ecNumber evidence="7">3.5.4.33</ecNumber>
    </recommendedName>
</protein>
<reference evidence="9 10" key="1">
    <citation type="submission" date="2019-09" db="EMBL/GenBank/DDBJ databases">
        <title>Genome sequencing of strain KACC 21233.</title>
        <authorList>
            <person name="Heo J."/>
            <person name="Kim S.-J."/>
            <person name="Kim J.-S."/>
            <person name="Hong S.-B."/>
            <person name="Kwon S.-W."/>
        </authorList>
    </citation>
    <scope>NUCLEOTIDE SEQUENCE [LARGE SCALE GENOMIC DNA]</scope>
    <source>
        <strain evidence="9 10">KACC 21233</strain>
    </source>
</reference>
<dbReference type="EMBL" id="CP043506">
    <property type="protein sequence ID" value="QEO18558.1"/>
    <property type="molecule type" value="Genomic_DNA"/>
</dbReference>
<dbReference type="PROSITE" id="PS00903">
    <property type="entry name" value="CYT_DCMP_DEAMINASES_1"/>
    <property type="match status" value="1"/>
</dbReference>
<sequence length="148" mass="15570">MALALAQARAAAARGEVPVGAVVLDSRGQVISSAGNRVEEWQDPSAHAEMLAMREAVRLGGGRRLADCTLVVTLEPCPMCAAAMAHFRLGRLVFGAYDSKGGAVEHGARLPHRPGALHRTEVVGGVCEREAAALLKDFFRTLRQTGAG</sequence>
<comment type="catalytic activity">
    <reaction evidence="6 7">
        <text>adenosine(34) in tRNA + H2O + H(+) = inosine(34) in tRNA + NH4(+)</text>
        <dbReference type="Rhea" id="RHEA:43168"/>
        <dbReference type="Rhea" id="RHEA-COMP:10373"/>
        <dbReference type="Rhea" id="RHEA-COMP:10374"/>
        <dbReference type="ChEBI" id="CHEBI:15377"/>
        <dbReference type="ChEBI" id="CHEBI:15378"/>
        <dbReference type="ChEBI" id="CHEBI:28938"/>
        <dbReference type="ChEBI" id="CHEBI:74411"/>
        <dbReference type="ChEBI" id="CHEBI:82852"/>
        <dbReference type="EC" id="3.5.4.33"/>
    </reaction>
</comment>
<dbReference type="PROSITE" id="PS51747">
    <property type="entry name" value="CYT_DCMP_DEAMINASES_2"/>
    <property type="match status" value="1"/>
</dbReference>